<protein>
    <submittedName>
        <fullName evidence="1">Uncharacterized protein</fullName>
    </submittedName>
</protein>
<evidence type="ECO:0000313" key="1">
    <source>
        <dbReference type="EMBL" id="RZC53007.1"/>
    </source>
</evidence>
<name>A0A4Y7IWI5_PAPSO</name>
<evidence type="ECO:0000313" key="2">
    <source>
        <dbReference type="Proteomes" id="UP000316621"/>
    </source>
</evidence>
<accession>A0A4Y7IWI5</accession>
<reference evidence="1 2" key="1">
    <citation type="journal article" date="2018" name="Science">
        <title>The opium poppy genome and morphinan production.</title>
        <authorList>
            <person name="Guo L."/>
            <person name="Winzer T."/>
            <person name="Yang X."/>
            <person name="Li Y."/>
            <person name="Ning Z."/>
            <person name="He Z."/>
            <person name="Teodor R."/>
            <person name="Lu Y."/>
            <person name="Bowser T.A."/>
            <person name="Graham I.A."/>
            <person name="Ye K."/>
        </authorList>
    </citation>
    <scope>NUCLEOTIDE SEQUENCE [LARGE SCALE GENOMIC DNA]</scope>
    <source>
        <strain evidence="2">cv. HN1</strain>
        <tissue evidence="1">Leaves</tissue>
    </source>
</reference>
<feature type="non-terminal residue" evidence="1">
    <location>
        <position position="1"/>
    </location>
</feature>
<dbReference type="Gramene" id="RZC53007">
    <property type="protein sequence ID" value="RZC53007"/>
    <property type="gene ID" value="C5167_011859"/>
</dbReference>
<dbReference type="Proteomes" id="UP000316621">
    <property type="component" value="Chromosome 3"/>
</dbReference>
<organism evidence="1 2">
    <name type="scientific">Papaver somniferum</name>
    <name type="common">Opium poppy</name>
    <dbReference type="NCBI Taxonomy" id="3469"/>
    <lineage>
        <taxon>Eukaryota</taxon>
        <taxon>Viridiplantae</taxon>
        <taxon>Streptophyta</taxon>
        <taxon>Embryophyta</taxon>
        <taxon>Tracheophyta</taxon>
        <taxon>Spermatophyta</taxon>
        <taxon>Magnoliopsida</taxon>
        <taxon>Ranunculales</taxon>
        <taxon>Papaveraceae</taxon>
        <taxon>Papaveroideae</taxon>
        <taxon>Papaver</taxon>
    </lineage>
</organism>
<sequence length="138" mass="15992">QTYYRNSFRFAWLLSDSVAISRYLKELKGQSAHAFEIMIQVTCALADKPKEVPFVYIDRGDDDNQLEAVEYVEELINKLLCLRIESEAYEAHTKWNRSFLSMDDKEAKEWVTHVKLDGSCKLIASVQTLIPESVKQIE</sequence>
<dbReference type="EMBL" id="CM010717">
    <property type="protein sequence ID" value="RZC53007.1"/>
    <property type="molecule type" value="Genomic_DNA"/>
</dbReference>
<proteinExistence type="predicted"/>
<dbReference type="AlphaFoldDB" id="A0A4Y7IWI5"/>
<keyword evidence="2" id="KW-1185">Reference proteome</keyword>
<gene>
    <name evidence="1" type="ORF">C5167_011859</name>
</gene>